<gene>
    <name evidence="11" type="ORF">M9Y10_024798</name>
</gene>
<protein>
    <recommendedName>
        <fullName evidence="1">non-specific serine/threonine protein kinase</fullName>
        <ecNumber evidence="1">2.7.11.1</ecNumber>
    </recommendedName>
</protein>
<dbReference type="Gene3D" id="3.30.200.20">
    <property type="entry name" value="Phosphorylase Kinase, domain 1"/>
    <property type="match status" value="1"/>
</dbReference>
<dbReference type="EMBL" id="JAPFFF010000034">
    <property type="protein sequence ID" value="KAK8843731.1"/>
    <property type="molecule type" value="Genomic_DNA"/>
</dbReference>
<feature type="domain" description="Protein kinase" evidence="10">
    <location>
        <begin position="14"/>
        <end position="157"/>
    </location>
</feature>
<dbReference type="SUPFAM" id="SSF56112">
    <property type="entry name" value="Protein kinase-like (PK-like)"/>
    <property type="match status" value="1"/>
</dbReference>
<evidence type="ECO:0000313" key="11">
    <source>
        <dbReference type="EMBL" id="KAK8843731.1"/>
    </source>
</evidence>
<comment type="caution">
    <text evidence="11">The sequence shown here is derived from an EMBL/GenBank/DDBJ whole genome shotgun (WGS) entry which is preliminary data.</text>
</comment>
<evidence type="ECO:0000256" key="6">
    <source>
        <dbReference type="ARBA" id="ARBA00022840"/>
    </source>
</evidence>
<name>A0ABR2HB85_9EUKA</name>
<evidence type="ECO:0000256" key="9">
    <source>
        <dbReference type="PROSITE-ProRule" id="PRU10141"/>
    </source>
</evidence>
<dbReference type="PANTHER" id="PTHR44899">
    <property type="entry name" value="CAMK FAMILY PROTEIN KINASE"/>
    <property type="match status" value="1"/>
</dbReference>
<keyword evidence="5" id="KW-0418">Kinase</keyword>
<keyword evidence="3" id="KW-0808">Transferase</keyword>
<evidence type="ECO:0000256" key="2">
    <source>
        <dbReference type="ARBA" id="ARBA00022527"/>
    </source>
</evidence>
<dbReference type="PROSITE" id="PS00107">
    <property type="entry name" value="PROTEIN_KINASE_ATP"/>
    <property type="match status" value="1"/>
</dbReference>
<evidence type="ECO:0000256" key="4">
    <source>
        <dbReference type="ARBA" id="ARBA00022741"/>
    </source>
</evidence>
<evidence type="ECO:0000256" key="5">
    <source>
        <dbReference type="ARBA" id="ARBA00022777"/>
    </source>
</evidence>
<comment type="catalytic activity">
    <reaction evidence="8">
        <text>L-seryl-[protein] + ATP = O-phospho-L-seryl-[protein] + ADP + H(+)</text>
        <dbReference type="Rhea" id="RHEA:17989"/>
        <dbReference type="Rhea" id="RHEA-COMP:9863"/>
        <dbReference type="Rhea" id="RHEA-COMP:11604"/>
        <dbReference type="ChEBI" id="CHEBI:15378"/>
        <dbReference type="ChEBI" id="CHEBI:29999"/>
        <dbReference type="ChEBI" id="CHEBI:30616"/>
        <dbReference type="ChEBI" id="CHEBI:83421"/>
        <dbReference type="ChEBI" id="CHEBI:456216"/>
        <dbReference type="EC" id="2.7.11.1"/>
    </reaction>
</comment>
<reference evidence="11 12" key="1">
    <citation type="submission" date="2024-04" db="EMBL/GenBank/DDBJ databases">
        <title>Tritrichomonas musculus Genome.</title>
        <authorList>
            <person name="Alves-Ferreira E."/>
            <person name="Grigg M."/>
            <person name="Lorenzi H."/>
            <person name="Galac M."/>
        </authorList>
    </citation>
    <scope>NUCLEOTIDE SEQUENCE [LARGE SCALE GENOMIC DNA]</scope>
    <source>
        <strain evidence="11 12">EAF2021</strain>
    </source>
</reference>
<keyword evidence="4 9" id="KW-0547">Nucleotide-binding</keyword>
<feature type="binding site" evidence="9">
    <location>
        <position position="43"/>
    </location>
    <ligand>
        <name>ATP</name>
        <dbReference type="ChEBI" id="CHEBI:30616"/>
    </ligand>
</feature>
<evidence type="ECO:0000256" key="3">
    <source>
        <dbReference type="ARBA" id="ARBA00022679"/>
    </source>
</evidence>
<dbReference type="Proteomes" id="UP001470230">
    <property type="component" value="Unassembled WGS sequence"/>
</dbReference>
<dbReference type="InterPro" id="IPR000719">
    <property type="entry name" value="Prot_kinase_dom"/>
</dbReference>
<dbReference type="InterPro" id="IPR051131">
    <property type="entry name" value="NEK_Ser/Thr_kinase_NIMA"/>
</dbReference>
<evidence type="ECO:0000256" key="8">
    <source>
        <dbReference type="ARBA" id="ARBA00048679"/>
    </source>
</evidence>
<accession>A0ABR2HB85</accession>
<keyword evidence="12" id="KW-1185">Reference proteome</keyword>
<proteinExistence type="predicted"/>
<organism evidence="11 12">
    <name type="scientific">Tritrichomonas musculus</name>
    <dbReference type="NCBI Taxonomy" id="1915356"/>
    <lineage>
        <taxon>Eukaryota</taxon>
        <taxon>Metamonada</taxon>
        <taxon>Parabasalia</taxon>
        <taxon>Tritrichomonadida</taxon>
        <taxon>Tritrichomonadidae</taxon>
        <taxon>Tritrichomonas</taxon>
    </lineage>
</organism>
<dbReference type="PANTHER" id="PTHR44899:SF8">
    <property type="entry name" value="NIMA-RELATED KINASE 11"/>
    <property type="match status" value="1"/>
</dbReference>
<dbReference type="InterPro" id="IPR017441">
    <property type="entry name" value="Protein_kinase_ATP_BS"/>
</dbReference>
<evidence type="ECO:0000256" key="1">
    <source>
        <dbReference type="ARBA" id="ARBA00012513"/>
    </source>
</evidence>
<evidence type="ECO:0000259" key="10">
    <source>
        <dbReference type="PROSITE" id="PS50011"/>
    </source>
</evidence>
<comment type="catalytic activity">
    <reaction evidence="7">
        <text>L-threonyl-[protein] + ATP = O-phospho-L-threonyl-[protein] + ADP + H(+)</text>
        <dbReference type="Rhea" id="RHEA:46608"/>
        <dbReference type="Rhea" id="RHEA-COMP:11060"/>
        <dbReference type="Rhea" id="RHEA-COMP:11605"/>
        <dbReference type="ChEBI" id="CHEBI:15378"/>
        <dbReference type="ChEBI" id="CHEBI:30013"/>
        <dbReference type="ChEBI" id="CHEBI:30616"/>
        <dbReference type="ChEBI" id="CHEBI:61977"/>
        <dbReference type="ChEBI" id="CHEBI:456216"/>
        <dbReference type="EC" id="2.7.11.1"/>
    </reaction>
</comment>
<dbReference type="PROSITE" id="PS50011">
    <property type="entry name" value="PROTEIN_KINASE_DOM"/>
    <property type="match status" value="1"/>
</dbReference>
<dbReference type="EC" id="2.7.11.1" evidence="1"/>
<keyword evidence="6 9" id="KW-0067">ATP-binding</keyword>
<dbReference type="Pfam" id="PF00069">
    <property type="entry name" value="Pkinase"/>
    <property type="match status" value="1"/>
</dbReference>
<keyword evidence="2" id="KW-0723">Serine/threonine-protein kinase</keyword>
<evidence type="ECO:0000256" key="7">
    <source>
        <dbReference type="ARBA" id="ARBA00047899"/>
    </source>
</evidence>
<dbReference type="InterPro" id="IPR011009">
    <property type="entry name" value="Kinase-like_dom_sf"/>
</dbReference>
<sequence>MEFENCFFETADYEITNKKLGEGSYGKVYVVKCQNDDFLYAAKIINTQGVFSSHDQMMFLRESFILMKFDHPAIVKFYGINFHSFDNPNYLNPTILTEYYANGSLKEILDKEKKQHCRCQLESHEKVYLFTWNYRCNAISAQGRHYSPRSKATKHSC</sequence>
<evidence type="ECO:0000313" key="12">
    <source>
        <dbReference type="Proteomes" id="UP001470230"/>
    </source>
</evidence>